<comment type="caution">
    <text evidence="1">The sequence shown here is derived from an EMBL/GenBank/DDBJ whole genome shotgun (WGS) entry which is preliminary data.</text>
</comment>
<reference evidence="1 2" key="1">
    <citation type="submission" date="2009-09" db="EMBL/GenBank/DDBJ databases">
        <authorList>
            <person name="Weinstock G."/>
            <person name="Sodergren E."/>
            <person name="Clifton S."/>
            <person name="Fulton L."/>
            <person name="Fulton B."/>
            <person name="Courtney L."/>
            <person name="Fronick C."/>
            <person name="Harrison M."/>
            <person name="Strong C."/>
            <person name="Farmer C."/>
            <person name="Delahaunty K."/>
            <person name="Markovic C."/>
            <person name="Hall O."/>
            <person name="Minx P."/>
            <person name="Tomlinson C."/>
            <person name="Mitreva M."/>
            <person name="Nelson J."/>
            <person name="Hou S."/>
            <person name="Wollam A."/>
            <person name="Pepin K.H."/>
            <person name="Johnson M."/>
            <person name="Bhonagiri V."/>
            <person name="Nash W.E."/>
            <person name="Warren W."/>
            <person name="Chinwalla A."/>
            <person name="Mardis E.R."/>
            <person name="Wilson R.K."/>
        </authorList>
    </citation>
    <scope>NUCLEOTIDE SEQUENCE [LARGE SCALE GENOMIC DNA]</scope>
    <source>
        <strain evidence="1 2">F0319</strain>
    </source>
</reference>
<accession>C9MRC9</accession>
<gene>
    <name evidence="1" type="ORF">HMPREF0973_02181</name>
</gene>
<dbReference type="Proteomes" id="UP000003327">
    <property type="component" value="Unassembled WGS sequence"/>
</dbReference>
<dbReference type="RefSeq" id="WP_004383882.1">
    <property type="nucleotide sequence ID" value="NZ_GG698715.1"/>
</dbReference>
<dbReference type="HOGENOM" id="CLU_3187531_0_0_10"/>
<evidence type="ECO:0000313" key="1">
    <source>
        <dbReference type="EMBL" id="EEX17879.1"/>
    </source>
</evidence>
<name>C9MRC9_9BACT</name>
<dbReference type="AlphaFoldDB" id="C9MRC9"/>
<keyword evidence="2" id="KW-1185">Reference proteome</keyword>
<organism evidence="1 2">
    <name type="scientific">Prevotella veroralis F0319</name>
    <dbReference type="NCBI Taxonomy" id="649761"/>
    <lineage>
        <taxon>Bacteria</taxon>
        <taxon>Pseudomonadati</taxon>
        <taxon>Bacteroidota</taxon>
        <taxon>Bacteroidia</taxon>
        <taxon>Bacteroidales</taxon>
        <taxon>Prevotellaceae</taxon>
        <taxon>Prevotella</taxon>
    </lineage>
</organism>
<dbReference type="STRING" id="649761.HMPREF0973_02181"/>
<evidence type="ECO:0000313" key="2">
    <source>
        <dbReference type="Proteomes" id="UP000003327"/>
    </source>
</evidence>
<sequence length="49" mass="5722">MMKLKDFDIVQDELLGKKGTPERDKFEKDVAEAVQAYRHEKAIKMAKKI</sequence>
<dbReference type="EMBL" id="ACVA01000049">
    <property type="protein sequence ID" value="EEX17879.1"/>
    <property type="molecule type" value="Genomic_DNA"/>
</dbReference>
<protein>
    <submittedName>
        <fullName evidence="1">Uncharacterized protein</fullName>
    </submittedName>
</protein>
<proteinExistence type="predicted"/>